<evidence type="ECO:0000256" key="10">
    <source>
        <dbReference type="ARBA" id="ARBA00023186"/>
    </source>
</evidence>
<accession>A0ABQ2CZM5</accession>
<feature type="transmembrane region" description="Helical" evidence="12">
    <location>
        <begin position="184"/>
        <end position="202"/>
    </location>
</feature>
<dbReference type="EMBL" id="BMOD01000004">
    <property type="protein sequence ID" value="GGJ30232.1"/>
    <property type="molecule type" value="Genomic_DNA"/>
</dbReference>
<dbReference type="PANTHER" id="PTHR43469:SF1">
    <property type="entry name" value="SPBETA PROPHAGE-DERIVED DISULFIDE BOND FORMATION PROTEIN B"/>
    <property type="match status" value="1"/>
</dbReference>
<dbReference type="Pfam" id="PF02600">
    <property type="entry name" value="DsbB"/>
    <property type="match status" value="1"/>
</dbReference>
<evidence type="ECO:0000256" key="4">
    <source>
        <dbReference type="ARBA" id="ARBA00022692"/>
    </source>
</evidence>
<keyword evidence="10" id="KW-0143">Chaperone</keyword>
<reference evidence="14" key="1">
    <citation type="journal article" date="2019" name="Int. J. Syst. Evol. Microbiol.">
        <title>The Global Catalogue of Microorganisms (GCM) 10K type strain sequencing project: providing services to taxonomists for standard genome sequencing and annotation.</title>
        <authorList>
            <consortium name="The Broad Institute Genomics Platform"/>
            <consortium name="The Broad Institute Genome Sequencing Center for Infectious Disease"/>
            <person name="Wu L."/>
            <person name="Ma J."/>
        </authorList>
    </citation>
    <scope>NUCLEOTIDE SEQUENCE [LARGE SCALE GENOMIC DNA]</scope>
    <source>
        <strain evidence="14">JCM 14370</strain>
    </source>
</reference>
<keyword evidence="8 12" id="KW-0472">Membrane</keyword>
<evidence type="ECO:0000256" key="1">
    <source>
        <dbReference type="ARBA" id="ARBA00004141"/>
    </source>
</evidence>
<evidence type="ECO:0000256" key="9">
    <source>
        <dbReference type="ARBA" id="ARBA00023157"/>
    </source>
</evidence>
<keyword evidence="6 12" id="KW-1133">Transmembrane helix</keyword>
<feature type="transmembrane region" description="Helical" evidence="12">
    <location>
        <begin position="158"/>
        <end position="177"/>
    </location>
</feature>
<proteinExistence type="inferred from homology"/>
<gene>
    <name evidence="13" type="ORF">GCM10008938_15310</name>
</gene>
<keyword evidence="4 12" id="KW-0812">Transmembrane</keyword>
<comment type="subcellular location">
    <subcellularLocation>
        <location evidence="1">Membrane</location>
        <topology evidence="1">Multi-pass membrane protein</topology>
    </subcellularLocation>
</comment>
<keyword evidence="5" id="KW-0249">Electron transport</keyword>
<feature type="transmembrane region" description="Helical" evidence="12">
    <location>
        <begin position="39"/>
        <end position="59"/>
    </location>
</feature>
<feature type="transmembrane region" description="Helical" evidence="12">
    <location>
        <begin position="66"/>
        <end position="86"/>
    </location>
</feature>
<evidence type="ECO:0008006" key="15">
    <source>
        <dbReference type="Google" id="ProtNLM"/>
    </source>
</evidence>
<keyword evidence="11" id="KW-0676">Redox-active center</keyword>
<dbReference type="PANTHER" id="PTHR43469">
    <property type="entry name" value="DISULFIDE FORMATION PROTEIN-RELATED"/>
    <property type="match status" value="1"/>
</dbReference>
<dbReference type="NCBIfam" id="NF002849">
    <property type="entry name" value="PRK03113.1"/>
    <property type="match status" value="1"/>
</dbReference>
<sequence>MGIANRLYFSWLLVVLLLLITTFMPETSSYLFKPLQAKWLWLQVVCLGFQALTLGIAAFQNWGWVLRYNLPLTLIGLILAAINLINGLSPNVFGVPAAGLFLVGFVVLAVLQLPATETPERKNTSPLLGLASLTAVVATLGSLYFSEVKHFIPCTLCWYQRVLMYPLAFLLPAGLLGKNPRVQTLALPLSILGMVVATYHVMEEKIPGFSPIKVCAPDNPCTTPWINYYGWITIPVLSLTAFTIIMVCVVIANRQTRKA</sequence>
<organism evidence="13 14">
    <name type="scientific">Deinococcus roseus</name>
    <dbReference type="NCBI Taxonomy" id="392414"/>
    <lineage>
        <taxon>Bacteria</taxon>
        <taxon>Thermotogati</taxon>
        <taxon>Deinococcota</taxon>
        <taxon>Deinococci</taxon>
        <taxon>Deinococcales</taxon>
        <taxon>Deinococcaceae</taxon>
        <taxon>Deinococcus</taxon>
    </lineage>
</organism>
<evidence type="ECO:0000256" key="12">
    <source>
        <dbReference type="SAM" id="Phobius"/>
    </source>
</evidence>
<dbReference type="InterPro" id="IPR012187">
    <property type="entry name" value="Disulphide_bond_form_BdbC"/>
</dbReference>
<evidence type="ECO:0000256" key="7">
    <source>
        <dbReference type="ARBA" id="ARBA00023002"/>
    </source>
</evidence>
<dbReference type="RefSeq" id="WP_229684679.1">
    <property type="nucleotide sequence ID" value="NZ_BMOD01000004.1"/>
</dbReference>
<dbReference type="SUPFAM" id="SSF158442">
    <property type="entry name" value="DsbB-like"/>
    <property type="match status" value="1"/>
</dbReference>
<feature type="transmembrane region" description="Helical" evidence="12">
    <location>
        <begin position="127"/>
        <end position="146"/>
    </location>
</feature>
<keyword evidence="9" id="KW-1015">Disulfide bond</keyword>
<comment type="caution">
    <text evidence="13">The sequence shown here is derived from an EMBL/GenBank/DDBJ whole genome shotgun (WGS) entry which is preliminary data.</text>
</comment>
<keyword evidence="14" id="KW-1185">Reference proteome</keyword>
<evidence type="ECO:0000256" key="8">
    <source>
        <dbReference type="ARBA" id="ARBA00023136"/>
    </source>
</evidence>
<name>A0ABQ2CZM5_9DEIO</name>
<feature type="transmembrane region" description="Helical" evidence="12">
    <location>
        <begin position="228"/>
        <end position="252"/>
    </location>
</feature>
<keyword evidence="3" id="KW-0813">Transport</keyword>
<feature type="transmembrane region" description="Helical" evidence="12">
    <location>
        <begin position="92"/>
        <end position="115"/>
    </location>
</feature>
<dbReference type="Proteomes" id="UP000632222">
    <property type="component" value="Unassembled WGS sequence"/>
</dbReference>
<evidence type="ECO:0000313" key="13">
    <source>
        <dbReference type="EMBL" id="GGJ30232.1"/>
    </source>
</evidence>
<feature type="transmembrane region" description="Helical" evidence="12">
    <location>
        <begin position="7"/>
        <end position="24"/>
    </location>
</feature>
<evidence type="ECO:0000256" key="11">
    <source>
        <dbReference type="ARBA" id="ARBA00023284"/>
    </source>
</evidence>
<evidence type="ECO:0000256" key="5">
    <source>
        <dbReference type="ARBA" id="ARBA00022982"/>
    </source>
</evidence>
<evidence type="ECO:0000256" key="3">
    <source>
        <dbReference type="ARBA" id="ARBA00022448"/>
    </source>
</evidence>
<dbReference type="InterPro" id="IPR003752">
    <property type="entry name" value="DiS_bond_form_DsbB/BdbC"/>
</dbReference>
<evidence type="ECO:0000313" key="14">
    <source>
        <dbReference type="Proteomes" id="UP000632222"/>
    </source>
</evidence>
<comment type="similarity">
    <text evidence="2">Belongs to the DsbB family. BdbC subfamily.</text>
</comment>
<dbReference type="Gene3D" id="1.20.1550.10">
    <property type="entry name" value="DsbB-like"/>
    <property type="match status" value="1"/>
</dbReference>
<evidence type="ECO:0000256" key="2">
    <source>
        <dbReference type="ARBA" id="ARBA00007602"/>
    </source>
</evidence>
<dbReference type="InterPro" id="IPR023380">
    <property type="entry name" value="DsbB-like_sf"/>
</dbReference>
<protein>
    <recommendedName>
        <fullName evidence="15">Disulfide bond formation protein B</fullName>
    </recommendedName>
</protein>
<evidence type="ECO:0000256" key="6">
    <source>
        <dbReference type="ARBA" id="ARBA00022989"/>
    </source>
</evidence>
<keyword evidence="7" id="KW-0560">Oxidoreductase</keyword>